<dbReference type="InterPro" id="IPR052900">
    <property type="entry name" value="Phospholipid_Metab_Enz"/>
</dbReference>
<dbReference type="PROSITE" id="PS51318">
    <property type="entry name" value="TAT"/>
    <property type="match status" value="1"/>
</dbReference>
<dbReference type="InterPro" id="IPR018946">
    <property type="entry name" value="PhoD-like_MPP"/>
</dbReference>
<dbReference type="InterPro" id="IPR006311">
    <property type="entry name" value="TAT_signal"/>
</dbReference>
<dbReference type="Pfam" id="PF09423">
    <property type="entry name" value="PhoD"/>
    <property type="match status" value="1"/>
</dbReference>
<dbReference type="Gene3D" id="2.60.40.380">
    <property type="entry name" value="Purple acid phosphatase-like, N-terminal"/>
    <property type="match status" value="1"/>
</dbReference>
<proteinExistence type="predicted"/>
<dbReference type="PANTHER" id="PTHR43606:SF1">
    <property type="entry name" value="PHOD-LIKE PHOSPHATASE METALLOPHOSPHATASE DOMAIN-CONTAINING PROTEIN"/>
    <property type="match status" value="1"/>
</dbReference>
<evidence type="ECO:0000313" key="3">
    <source>
        <dbReference type="EMBL" id="SHL91549.1"/>
    </source>
</evidence>
<dbReference type="EMBL" id="FRCE01000021">
    <property type="protein sequence ID" value="SHL91549.1"/>
    <property type="molecule type" value="Genomic_DNA"/>
</dbReference>
<feature type="domain" description="PhoD-like phosphatase metallophosphatase" evidence="2">
    <location>
        <begin position="182"/>
        <end position="503"/>
    </location>
</feature>
<reference evidence="3 4" key="1">
    <citation type="submission" date="2016-11" db="EMBL/GenBank/DDBJ databases">
        <authorList>
            <person name="Varghese N."/>
            <person name="Submissions S."/>
        </authorList>
    </citation>
    <scope>NUCLEOTIDE SEQUENCE [LARGE SCALE GENOMIC DNA]</scope>
    <source>
        <strain evidence="3 4">VTM4R57</strain>
    </source>
</reference>
<protein>
    <submittedName>
        <fullName evidence="3">Alkaline phosphatase D</fullName>
    </submittedName>
</protein>
<organism evidence="3 4">
    <name type="scientific">Micrococcus luteus</name>
    <name type="common">Micrococcus lysodeikticus</name>
    <dbReference type="NCBI Taxonomy" id="1270"/>
    <lineage>
        <taxon>Bacteria</taxon>
        <taxon>Bacillati</taxon>
        <taxon>Actinomycetota</taxon>
        <taxon>Actinomycetes</taxon>
        <taxon>Micrococcales</taxon>
        <taxon>Micrococcaceae</taxon>
        <taxon>Micrococcus</taxon>
    </lineage>
</organism>
<evidence type="ECO:0000313" key="4">
    <source>
        <dbReference type="Proteomes" id="UP000184253"/>
    </source>
</evidence>
<dbReference type="CDD" id="cd07389">
    <property type="entry name" value="MPP_PhoD"/>
    <property type="match status" value="1"/>
</dbReference>
<dbReference type="AlphaFoldDB" id="A0ABD7MB70"/>
<sequence>MRLACVPHPGPVKQTTAPLSHSASRRSVLAAASAAVLAPAALAGPAAARPARHTPGGLVASRLTLPSGVATGDVTSNSAVLWARSSGRSRLHATLRAVDEDGKVLRGRFARGLTLRSGWVDGATDHTAKILADTLPSDTRFEVTYAFEDEAGRLGESAVARFTTAPGARFGRKTSAAQSFVWTADTAGQGYGINPEIGGMRGYAAMHATKPDFFLHSGDTIYADNPIPETLEVAGEPTWRNLVTEETSKVAETLNEFRGRHRYNMMDDNLRALYADVPVIAQWDDHETTNNWWPGEVLEDPRYTQVRDVDTLAARARRAWQEYMPIADSTALRRGSGFEPARIYRRIPRGATLDVFALDMRTHKGENTPGLETHETPILGEEQLQWLIRGLRASTATWKVIANDLPLGLIVPDGTGQESLSNGDDGAPLGRELEIARLLKAIKDHGVKNVVFLTGDVHYCAAHHYSPDRAAFTDFEPFWEFVAGPINAGSFGPNTLDGTFGPRLDFEAHGPVMGSPRSGEHQYFGHVEIPEDGREFRVRLINAAGRTVYSRTLTAA</sequence>
<dbReference type="Proteomes" id="UP000184253">
    <property type="component" value="Unassembled WGS sequence"/>
</dbReference>
<evidence type="ECO:0000256" key="1">
    <source>
        <dbReference type="SAM" id="MobiDB-lite"/>
    </source>
</evidence>
<dbReference type="PANTHER" id="PTHR43606">
    <property type="entry name" value="PHOSPHATASE, PUTATIVE (AFU_ORTHOLOGUE AFUA_6G08710)-RELATED"/>
    <property type="match status" value="1"/>
</dbReference>
<dbReference type="SUPFAM" id="SSF56300">
    <property type="entry name" value="Metallo-dependent phosphatases"/>
    <property type="match status" value="1"/>
</dbReference>
<feature type="region of interest" description="Disordered" evidence="1">
    <location>
        <begin position="1"/>
        <end position="21"/>
    </location>
</feature>
<dbReference type="InterPro" id="IPR029052">
    <property type="entry name" value="Metallo-depent_PP-like"/>
</dbReference>
<evidence type="ECO:0000259" key="2">
    <source>
        <dbReference type="Pfam" id="PF09423"/>
    </source>
</evidence>
<dbReference type="InterPro" id="IPR038607">
    <property type="entry name" value="PhoD-like_sf"/>
</dbReference>
<accession>A0ABD7MB70</accession>
<dbReference type="Gene3D" id="3.60.21.70">
    <property type="entry name" value="PhoD-like phosphatase"/>
    <property type="match status" value="1"/>
</dbReference>
<comment type="caution">
    <text evidence="3">The sequence shown here is derived from an EMBL/GenBank/DDBJ whole genome shotgun (WGS) entry which is preliminary data.</text>
</comment>
<name>A0ABD7MB70_MICLU</name>
<gene>
    <name evidence="3" type="ORF">SAMN04487849_1216</name>
</gene>